<reference evidence="3" key="1">
    <citation type="journal article" date="2020" name="Stud. Mycol.">
        <title>101 Dothideomycetes genomes: a test case for predicting lifestyles and emergence of pathogens.</title>
        <authorList>
            <person name="Haridas S."/>
            <person name="Albert R."/>
            <person name="Binder M."/>
            <person name="Bloem J."/>
            <person name="Labutti K."/>
            <person name="Salamov A."/>
            <person name="Andreopoulos B."/>
            <person name="Baker S."/>
            <person name="Barry K."/>
            <person name="Bills G."/>
            <person name="Bluhm B."/>
            <person name="Cannon C."/>
            <person name="Castanera R."/>
            <person name="Culley D."/>
            <person name="Daum C."/>
            <person name="Ezra D."/>
            <person name="Gonzalez J."/>
            <person name="Henrissat B."/>
            <person name="Kuo A."/>
            <person name="Liang C."/>
            <person name="Lipzen A."/>
            <person name="Lutzoni F."/>
            <person name="Magnuson J."/>
            <person name="Mondo S."/>
            <person name="Nolan M."/>
            <person name="Ohm R."/>
            <person name="Pangilinan J."/>
            <person name="Park H.-J."/>
            <person name="Ramirez L."/>
            <person name="Alfaro M."/>
            <person name="Sun H."/>
            <person name="Tritt A."/>
            <person name="Yoshinaga Y."/>
            <person name="Zwiers L.-H."/>
            <person name="Turgeon B."/>
            <person name="Goodwin S."/>
            <person name="Spatafora J."/>
            <person name="Crous P."/>
            <person name="Grigoriev I."/>
        </authorList>
    </citation>
    <scope>NUCLEOTIDE SEQUENCE</scope>
    <source>
        <strain evidence="3">CBS 115976</strain>
    </source>
</reference>
<evidence type="ECO:0000313" key="3">
    <source>
        <dbReference type="EMBL" id="KAF2667771.1"/>
    </source>
</evidence>
<sequence length="115" mass="12865">MIKDAVLAVSVILAIIVVHIGLTGEPSPLPSSRCYTLQDFVNISSRNLLLLHRNTEQLSISPQHRSLAPERQHIEVVVDSNYNWTNRKSHNNKFSASMDSVRDGDNENDTLTSAR</sequence>
<dbReference type="Proteomes" id="UP000799302">
    <property type="component" value="Unassembled WGS sequence"/>
</dbReference>
<evidence type="ECO:0000256" key="1">
    <source>
        <dbReference type="SAM" id="MobiDB-lite"/>
    </source>
</evidence>
<proteinExistence type="predicted"/>
<evidence type="ECO:0000313" key="4">
    <source>
        <dbReference type="Proteomes" id="UP000799302"/>
    </source>
</evidence>
<evidence type="ECO:0000256" key="2">
    <source>
        <dbReference type="SAM" id="SignalP"/>
    </source>
</evidence>
<keyword evidence="4" id="KW-1185">Reference proteome</keyword>
<organism evidence="3 4">
    <name type="scientific">Microthyrium microscopicum</name>
    <dbReference type="NCBI Taxonomy" id="703497"/>
    <lineage>
        <taxon>Eukaryota</taxon>
        <taxon>Fungi</taxon>
        <taxon>Dikarya</taxon>
        <taxon>Ascomycota</taxon>
        <taxon>Pezizomycotina</taxon>
        <taxon>Dothideomycetes</taxon>
        <taxon>Dothideomycetes incertae sedis</taxon>
        <taxon>Microthyriales</taxon>
        <taxon>Microthyriaceae</taxon>
        <taxon>Microthyrium</taxon>
    </lineage>
</organism>
<protein>
    <submittedName>
        <fullName evidence="3">Uncharacterized protein</fullName>
    </submittedName>
</protein>
<feature type="compositionally biased region" description="Polar residues" evidence="1">
    <location>
        <begin position="86"/>
        <end position="98"/>
    </location>
</feature>
<gene>
    <name evidence="3" type="ORF">BT63DRAFT_426618</name>
</gene>
<keyword evidence="2" id="KW-0732">Signal</keyword>
<feature type="chain" id="PRO_5025625815" evidence="2">
    <location>
        <begin position="24"/>
        <end position="115"/>
    </location>
</feature>
<dbReference type="AlphaFoldDB" id="A0A6A6U844"/>
<dbReference type="EMBL" id="MU004237">
    <property type="protein sequence ID" value="KAF2667771.1"/>
    <property type="molecule type" value="Genomic_DNA"/>
</dbReference>
<feature type="signal peptide" evidence="2">
    <location>
        <begin position="1"/>
        <end position="23"/>
    </location>
</feature>
<feature type="region of interest" description="Disordered" evidence="1">
    <location>
        <begin position="86"/>
        <end position="115"/>
    </location>
</feature>
<accession>A0A6A6U844</accession>
<name>A0A6A6U844_9PEZI</name>